<evidence type="ECO:0000313" key="2">
    <source>
        <dbReference type="EMBL" id="CAB4778301.1"/>
    </source>
</evidence>
<organism evidence="2">
    <name type="scientific">freshwater metagenome</name>
    <dbReference type="NCBI Taxonomy" id="449393"/>
    <lineage>
        <taxon>unclassified sequences</taxon>
        <taxon>metagenomes</taxon>
        <taxon>ecological metagenomes</taxon>
    </lineage>
</organism>
<dbReference type="Pfam" id="PF11662">
    <property type="entry name" value="DUF3263"/>
    <property type="match status" value="1"/>
</dbReference>
<gene>
    <name evidence="1" type="ORF">UFOPK2593_01389</name>
    <name evidence="2" type="ORF">UFOPK2894_01019</name>
    <name evidence="3" type="ORF">UFOPK4234_01509</name>
</gene>
<reference evidence="2" key="1">
    <citation type="submission" date="2020-05" db="EMBL/GenBank/DDBJ databases">
        <authorList>
            <person name="Chiriac C."/>
            <person name="Salcher M."/>
            <person name="Ghai R."/>
            <person name="Kavagutti S V."/>
        </authorList>
    </citation>
    <scope>NUCLEOTIDE SEQUENCE</scope>
</reference>
<proteinExistence type="predicted"/>
<dbReference type="EMBL" id="CAEZZQ010000061">
    <property type="protein sequence ID" value="CAB4778301.1"/>
    <property type="molecule type" value="Genomic_DNA"/>
</dbReference>
<accession>A0A6J6W036</accession>
<dbReference type="AlphaFoldDB" id="A0A6J6W036"/>
<evidence type="ECO:0000313" key="3">
    <source>
        <dbReference type="EMBL" id="CAB5042480.1"/>
    </source>
</evidence>
<protein>
    <submittedName>
        <fullName evidence="2">Unannotated protein</fullName>
    </submittedName>
</protein>
<name>A0A6J6W036_9ZZZZ</name>
<sequence>MGEVVLSAITTGELSERERAILDFERHWWKHAGAKEVTIKELFDLTPTRYYELLNSVIDRPEALSADPMLVKRLRRMRDARTRDRSARRLS</sequence>
<dbReference type="EMBL" id="CAEZXW010000128">
    <property type="protein sequence ID" value="CAB4715596.1"/>
    <property type="molecule type" value="Genomic_DNA"/>
</dbReference>
<evidence type="ECO:0000313" key="1">
    <source>
        <dbReference type="EMBL" id="CAB4715596.1"/>
    </source>
</evidence>
<dbReference type="EMBL" id="CAFBQA010000123">
    <property type="protein sequence ID" value="CAB5042480.1"/>
    <property type="molecule type" value="Genomic_DNA"/>
</dbReference>
<dbReference type="InterPro" id="IPR021678">
    <property type="entry name" value="DUF3263"/>
</dbReference>